<keyword evidence="13" id="KW-1185">Reference proteome</keyword>
<feature type="transmembrane region" description="Helical" evidence="10">
    <location>
        <begin position="91"/>
        <end position="117"/>
    </location>
</feature>
<feature type="transmembrane region" description="Helical" evidence="10">
    <location>
        <begin position="138"/>
        <end position="158"/>
    </location>
</feature>
<name>A0A1J4KKQ9_9EUKA</name>
<proteinExistence type="inferred from homology"/>
<feature type="transmembrane region" description="Helical" evidence="10">
    <location>
        <begin position="207"/>
        <end position="229"/>
    </location>
</feature>
<evidence type="ECO:0000256" key="6">
    <source>
        <dbReference type="ARBA" id="ARBA00022970"/>
    </source>
</evidence>
<dbReference type="GO" id="GO:0005313">
    <property type="term" value="F:L-glutamate transmembrane transporter activity"/>
    <property type="evidence" value="ECO:0007669"/>
    <property type="project" value="TreeGrafter"/>
</dbReference>
<dbReference type="AlphaFoldDB" id="A0A1J4KKQ9"/>
<evidence type="ECO:0000313" key="13">
    <source>
        <dbReference type="Proteomes" id="UP000179807"/>
    </source>
</evidence>
<organism evidence="12 13">
    <name type="scientific">Tritrichomonas foetus</name>
    <dbReference type="NCBI Taxonomy" id="1144522"/>
    <lineage>
        <taxon>Eukaryota</taxon>
        <taxon>Metamonada</taxon>
        <taxon>Parabasalia</taxon>
        <taxon>Tritrichomonadida</taxon>
        <taxon>Tritrichomonadidae</taxon>
        <taxon>Tritrichomonas</taxon>
    </lineage>
</organism>
<dbReference type="GO" id="GO:0061459">
    <property type="term" value="F:L-arginine transmembrane transporter activity"/>
    <property type="evidence" value="ECO:0007669"/>
    <property type="project" value="TreeGrafter"/>
</dbReference>
<evidence type="ECO:0000313" key="12">
    <source>
        <dbReference type="EMBL" id="OHT09957.1"/>
    </source>
</evidence>
<keyword evidence="7 10" id="KW-1133">Transmembrane helix</keyword>
<dbReference type="Proteomes" id="UP000179807">
    <property type="component" value="Unassembled WGS sequence"/>
</dbReference>
<reference evidence="12" key="1">
    <citation type="submission" date="2016-10" db="EMBL/GenBank/DDBJ databases">
        <authorList>
            <person name="Benchimol M."/>
            <person name="Almeida L.G."/>
            <person name="Vasconcelos A.T."/>
            <person name="Perreira-Neves A."/>
            <person name="Rosa I.A."/>
            <person name="Tasca T."/>
            <person name="Bogo M.R."/>
            <person name="de Souza W."/>
        </authorList>
    </citation>
    <scope>NUCLEOTIDE SEQUENCE [LARGE SCALE GENOMIC DNA]</scope>
    <source>
        <strain evidence="12">K</strain>
    </source>
</reference>
<keyword evidence="8 10" id="KW-0472">Membrane</keyword>
<keyword evidence="6" id="KW-0029">Amino-acid transport</keyword>
<dbReference type="VEuPathDB" id="TrichDB:TRFO_21058"/>
<dbReference type="PANTHER" id="PTHR22950">
    <property type="entry name" value="AMINO ACID TRANSPORTER"/>
    <property type="match status" value="1"/>
</dbReference>
<evidence type="ECO:0000256" key="7">
    <source>
        <dbReference type="ARBA" id="ARBA00022989"/>
    </source>
</evidence>
<dbReference type="Pfam" id="PF01490">
    <property type="entry name" value="Aa_trans"/>
    <property type="match status" value="1"/>
</dbReference>
<dbReference type="GeneID" id="94836444"/>
<evidence type="ECO:0000256" key="8">
    <source>
        <dbReference type="ARBA" id="ARBA00023136"/>
    </source>
</evidence>
<dbReference type="GO" id="GO:0015189">
    <property type="term" value="F:L-lysine transmembrane transporter activity"/>
    <property type="evidence" value="ECO:0007669"/>
    <property type="project" value="TreeGrafter"/>
</dbReference>
<dbReference type="GO" id="GO:0005774">
    <property type="term" value="C:vacuolar membrane"/>
    <property type="evidence" value="ECO:0007669"/>
    <property type="project" value="UniProtKB-SubCell"/>
</dbReference>
<feature type="transmembrane region" description="Helical" evidence="10">
    <location>
        <begin position="63"/>
        <end position="85"/>
    </location>
</feature>
<dbReference type="RefSeq" id="XP_068363093.1">
    <property type="nucleotide sequence ID" value="XM_068501740.1"/>
</dbReference>
<dbReference type="GO" id="GO:0015194">
    <property type="term" value="F:L-serine transmembrane transporter activity"/>
    <property type="evidence" value="ECO:0007669"/>
    <property type="project" value="TreeGrafter"/>
</dbReference>
<keyword evidence="4" id="KW-0926">Vacuole</keyword>
<evidence type="ECO:0000259" key="11">
    <source>
        <dbReference type="Pfam" id="PF01490"/>
    </source>
</evidence>
<comment type="subcellular location">
    <subcellularLocation>
        <location evidence="1">Vacuole membrane</location>
        <topology evidence="1">Multi-pass membrane protein</topology>
    </subcellularLocation>
</comment>
<dbReference type="InterPro" id="IPR013057">
    <property type="entry name" value="AA_transpt_TM"/>
</dbReference>
<feature type="transmembrane region" description="Helical" evidence="10">
    <location>
        <begin position="286"/>
        <end position="310"/>
    </location>
</feature>
<evidence type="ECO:0000256" key="2">
    <source>
        <dbReference type="ARBA" id="ARBA00008066"/>
    </source>
</evidence>
<feature type="transmembrane region" description="Helical" evidence="10">
    <location>
        <begin position="330"/>
        <end position="351"/>
    </location>
</feature>
<feature type="compositionally biased region" description="Polar residues" evidence="9">
    <location>
        <begin position="24"/>
        <end position="48"/>
    </location>
</feature>
<gene>
    <name evidence="12" type="ORF">TRFO_21058</name>
</gene>
<keyword evidence="5 10" id="KW-0812">Transmembrane</keyword>
<dbReference type="EMBL" id="MLAK01000626">
    <property type="protein sequence ID" value="OHT09957.1"/>
    <property type="molecule type" value="Genomic_DNA"/>
</dbReference>
<evidence type="ECO:0000256" key="5">
    <source>
        <dbReference type="ARBA" id="ARBA00022692"/>
    </source>
</evidence>
<feature type="region of interest" description="Disordered" evidence="9">
    <location>
        <begin position="1"/>
        <end position="55"/>
    </location>
</feature>
<feature type="transmembrane region" description="Helical" evidence="10">
    <location>
        <begin position="181"/>
        <end position="200"/>
    </location>
</feature>
<protein>
    <submittedName>
        <fullName evidence="12">Transmembrane amino acid transporter protein</fullName>
    </submittedName>
</protein>
<feature type="domain" description="Amino acid transporter transmembrane" evidence="11">
    <location>
        <begin position="62"/>
        <end position="447"/>
    </location>
</feature>
<evidence type="ECO:0000256" key="9">
    <source>
        <dbReference type="SAM" id="MobiDB-lite"/>
    </source>
</evidence>
<comment type="similarity">
    <text evidence="2">Belongs to the amino acid/polyamine transporter 2 family.</text>
</comment>
<feature type="transmembrane region" description="Helical" evidence="10">
    <location>
        <begin position="395"/>
        <end position="417"/>
    </location>
</feature>
<evidence type="ECO:0000256" key="4">
    <source>
        <dbReference type="ARBA" id="ARBA00022554"/>
    </source>
</evidence>
<dbReference type="GO" id="GO:0005290">
    <property type="term" value="F:L-histidine transmembrane transporter activity"/>
    <property type="evidence" value="ECO:0007669"/>
    <property type="project" value="TreeGrafter"/>
</dbReference>
<sequence>MDDNVEFHQVSSNDEHSSNSNNDTTQDVEQIYQSGDGNSQKNSCSELSSDSDKDVTKVGDDISLFRAVILLLNIIIGVGLLSIPYCFKTGVILNSLVIFFIGLFALISFIFLIDASITSHITNYSILIRAAFEKNFEWIPNTLNVLTMFGVGILHLQYSCSMMQTFFDELKTWMTIPEWCYNRWFLISLPAFVIDLPLMLLRSISGLSYVSMFTVVLIGVHLIHSTYFFGDSLYRDGFDPNKEIKYFELNQYVIPSLSMQAFSFTCHPVFFPTMNKLRKPTRKRQYTLITIVIIIAGFTYFIGGLLPYLTKFEQINSAIVFAAYTEGHPFTIIMKILYGVFLLVTTPLILYACRTSLNDLVFRTAFTTIRYYVMGIAILILATILAVTVESIPTMFGFVGGVTCTLLVYVLPSVYYIRICKKESRIKTAIAWLMIPIGIALLSVCLYDSIRSLI</sequence>
<comment type="caution">
    <text evidence="12">The sequence shown here is derived from an EMBL/GenBank/DDBJ whole genome shotgun (WGS) entry which is preliminary data.</text>
</comment>
<dbReference type="OrthoDB" id="655540at2759"/>
<feature type="transmembrane region" description="Helical" evidence="10">
    <location>
        <begin position="371"/>
        <end position="389"/>
    </location>
</feature>
<evidence type="ECO:0000256" key="10">
    <source>
        <dbReference type="SAM" id="Phobius"/>
    </source>
</evidence>
<accession>A0A1J4KKQ9</accession>
<feature type="transmembrane region" description="Helical" evidence="10">
    <location>
        <begin position="429"/>
        <end position="450"/>
    </location>
</feature>
<keyword evidence="3" id="KW-0813">Transport</keyword>
<dbReference type="GO" id="GO:0005302">
    <property type="term" value="F:L-tyrosine transmembrane transporter activity"/>
    <property type="evidence" value="ECO:0007669"/>
    <property type="project" value="TreeGrafter"/>
</dbReference>
<evidence type="ECO:0000256" key="1">
    <source>
        <dbReference type="ARBA" id="ARBA00004128"/>
    </source>
</evidence>
<dbReference type="PANTHER" id="PTHR22950:SF678">
    <property type="entry name" value="VACUOLAR AMINO ACID TRANSPORTER 5-RELATED"/>
    <property type="match status" value="1"/>
</dbReference>
<evidence type="ECO:0000256" key="3">
    <source>
        <dbReference type="ARBA" id="ARBA00022448"/>
    </source>
</evidence>